<proteinExistence type="predicted"/>
<dbReference type="PROSITE" id="PS51257">
    <property type="entry name" value="PROKAR_LIPOPROTEIN"/>
    <property type="match status" value="1"/>
</dbReference>
<dbReference type="OrthoDB" id="1957331at2"/>
<dbReference type="AlphaFoldDB" id="A0A521E195"/>
<accession>A0A521E195</accession>
<dbReference type="Gene3D" id="2.50.20.20">
    <property type="match status" value="1"/>
</dbReference>
<dbReference type="InterPro" id="IPR046720">
    <property type="entry name" value="DUF6612"/>
</dbReference>
<dbReference type="EMBL" id="FXTI01000007">
    <property type="protein sequence ID" value="SMO77698.1"/>
    <property type="molecule type" value="Genomic_DNA"/>
</dbReference>
<evidence type="ECO:0008006" key="3">
    <source>
        <dbReference type="Google" id="ProtNLM"/>
    </source>
</evidence>
<evidence type="ECO:0000313" key="1">
    <source>
        <dbReference type="EMBL" id="SMO77698.1"/>
    </source>
</evidence>
<name>A0A521E195_9BACL</name>
<evidence type="ECO:0000313" key="2">
    <source>
        <dbReference type="Proteomes" id="UP000315636"/>
    </source>
</evidence>
<dbReference type="RefSeq" id="WP_142505922.1">
    <property type="nucleotide sequence ID" value="NZ_FXTI01000007.1"/>
</dbReference>
<organism evidence="1 2">
    <name type="scientific">Melghirimyces algeriensis</name>
    <dbReference type="NCBI Taxonomy" id="910412"/>
    <lineage>
        <taxon>Bacteria</taxon>
        <taxon>Bacillati</taxon>
        <taxon>Bacillota</taxon>
        <taxon>Bacilli</taxon>
        <taxon>Bacillales</taxon>
        <taxon>Thermoactinomycetaceae</taxon>
        <taxon>Melghirimyces</taxon>
    </lineage>
</organism>
<reference evidence="1 2" key="1">
    <citation type="submission" date="2017-05" db="EMBL/GenBank/DDBJ databases">
        <authorList>
            <person name="Varghese N."/>
            <person name="Submissions S."/>
        </authorList>
    </citation>
    <scope>NUCLEOTIDE SEQUENCE [LARGE SCALE GENOMIC DNA]</scope>
    <source>
        <strain evidence="1 2">DSM 45474</strain>
    </source>
</reference>
<keyword evidence="2" id="KW-1185">Reference proteome</keyword>
<gene>
    <name evidence="1" type="ORF">SAMN06264849_107115</name>
</gene>
<sequence>MYRKFHYLIPFLVIALVLGGCQQSDPQAKEDTEKSTKAEKLSVTEVIQKNQKALQENKGSSYTTEGTQDFIIEANGSSQKISQTVKMDIKMTNDPASVHTKGAIQGNGQTIDMEMYQVGDEIYQKAPNNQWLKSKGANLQVPKNQMQKPNQTLKQLIDLISGDKNEKFDFLSMKETEDEYLLTLDIGDPQSGKIHQEFMKQFKAEMMPGLKQSGLPVQEDRIKFTKVEQLIHIDKKSFENSKTEQTVILEIPVSQGDQSSTIKVEQAMTMKRNGEFNGTIEVPQEIKDQAKEFTP</sequence>
<protein>
    <recommendedName>
        <fullName evidence="3">Lipoprotein</fullName>
    </recommendedName>
</protein>
<dbReference type="Proteomes" id="UP000315636">
    <property type="component" value="Unassembled WGS sequence"/>
</dbReference>
<dbReference type="Pfam" id="PF20316">
    <property type="entry name" value="DUF6612"/>
    <property type="match status" value="1"/>
</dbReference>